<dbReference type="Proteomes" id="UP000193136">
    <property type="component" value="Unassembled WGS sequence"/>
</dbReference>
<feature type="chain" id="PRO_5038221277" evidence="5">
    <location>
        <begin position="24"/>
        <end position="108"/>
    </location>
</feature>
<dbReference type="InterPro" id="IPR009056">
    <property type="entry name" value="Cyt_c-like_dom"/>
</dbReference>
<dbReference type="Gene3D" id="1.10.760.10">
    <property type="entry name" value="Cytochrome c-like domain"/>
    <property type="match status" value="1"/>
</dbReference>
<keyword evidence="5" id="KW-0732">Signal</keyword>
<protein>
    <submittedName>
        <fullName evidence="7 8">Cytochrome c</fullName>
    </submittedName>
</protein>
<evidence type="ECO:0000256" key="5">
    <source>
        <dbReference type="SAM" id="SignalP"/>
    </source>
</evidence>
<evidence type="ECO:0000256" key="1">
    <source>
        <dbReference type="ARBA" id="ARBA00022617"/>
    </source>
</evidence>
<reference evidence="7 9" key="1">
    <citation type="submission" date="2017-03" db="EMBL/GenBank/DDBJ databases">
        <title>Genome sequence of Geothermobacter sp. EPR-M, Deep-Sea Iron Reducer.</title>
        <authorList>
            <person name="Tully B."/>
            <person name="Savalia P."/>
            <person name="Abuyen K."/>
            <person name="Baughan C."/>
            <person name="Romero E."/>
            <person name="Ronkowski C."/>
            <person name="Torres B."/>
            <person name="Tremblay J."/>
            <person name="Trujillo A."/>
            <person name="Tyler M."/>
            <person name="Perez-Rodriguez I."/>
            <person name="Amend J."/>
        </authorList>
    </citation>
    <scope>NUCLEOTIDE SEQUENCE [LARGE SCALE GENOMIC DNA]</scope>
    <source>
        <strain evidence="7 9">EPR-M</strain>
    </source>
</reference>
<evidence type="ECO:0000256" key="2">
    <source>
        <dbReference type="ARBA" id="ARBA00022723"/>
    </source>
</evidence>
<feature type="signal peptide" evidence="5">
    <location>
        <begin position="1"/>
        <end position="23"/>
    </location>
</feature>
<reference evidence="8 10" key="2">
    <citation type="journal article" date="2018" name="Genome Announc.">
        <title>Genome Sequence of Geothermobacter sp. HR-1 Iron Reducer from the Loihi Seamount.</title>
        <authorList>
            <person name="Smith H."/>
            <person name="Abuyen K."/>
            <person name="Tremblay J."/>
            <person name="Savalia P."/>
            <person name="Perez-Rodriguez I."/>
            <person name="Emerson D."/>
            <person name="Tully B."/>
            <person name="Amend J."/>
        </authorList>
    </citation>
    <scope>NUCLEOTIDE SEQUENCE [LARGE SCALE GENOMIC DNA]</scope>
    <source>
        <strain evidence="8 10">HR-1</strain>
    </source>
</reference>
<proteinExistence type="predicted"/>
<evidence type="ECO:0000313" key="10">
    <source>
        <dbReference type="Proteomes" id="UP000236340"/>
    </source>
</evidence>
<dbReference type="RefSeq" id="WP_085011044.1">
    <property type="nucleotide sequence ID" value="NZ_NAAD01000015.1"/>
</dbReference>
<evidence type="ECO:0000313" key="9">
    <source>
        <dbReference type="Proteomes" id="UP000193136"/>
    </source>
</evidence>
<evidence type="ECO:0000256" key="4">
    <source>
        <dbReference type="PROSITE-ProRule" id="PRU00433"/>
    </source>
</evidence>
<evidence type="ECO:0000313" key="8">
    <source>
        <dbReference type="EMBL" id="PNU19318.1"/>
    </source>
</evidence>
<dbReference type="EMBL" id="NAAD01000015">
    <property type="protein sequence ID" value="ORJ58563.1"/>
    <property type="molecule type" value="Genomic_DNA"/>
</dbReference>
<dbReference type="Pfam" id="PF13442">
    <property type="entry name" value="Cytochrome_CBB3"/>
    <property type="match status" value="1"/>
</dbReference>
<name>A0A1X0Y089_9BACT</name>
<dbReference type="InterPro" id="IPR036909">
    <property type="entry name" value="Cyt_c-like_dom_sf"/>
</dbReference>
<sequence>MKLISKTIAILAVAAFLATPVLGAEGGNPKKGKYLYKKNCKTCHVAGAEGGALTPLSKTQSQWDRFFKKNKHKAKPEIWGKYSEKDLKDINQFLFDHAADSDQPETCG</sequence>
<dbReference type="GO" id="GO:0009055">
    <property type="term" value="F:electron transfer activity"/>
    <property type="evidence" value="ECO:0007669"/>
    <property type="project" value="InterPro"/>
</dbReference>
<gene>
    <name evidence="7" type="ORF">B5V00_11990</name>
    <name evidence="8" type="ORF">C2E25_12980</name>
</gene>
<organism evidence="7 9">
    <name type="scientific">Geothermobacter hydrogeniphilus</name>
    <dbReference type="NCBI Taxonomy" id="1969733"/>
    <lineage>
        <taxon>Bacteria</taxon>
        <taxon>Pseudomonadati</taxon>
        <taxon>Thermodesulfobacteriota</taxon>
        <taxon>Desulfuromonadia</taxon>
        <taxon>Desulfuromonadales</taxon>
        <taxon>Geothermobacteraceae</taxon>
        <taxon>Geothermobacter</taxon>
    </lineage>
</organism>
<evidence type="ECO:0000256" key="3">
    <source>
        <dbReference type="ARBA" id="ARBA00023004"/>
    </source>
</evidence>
<dbReference type="GO" id="GO:0020037">
    <property type="term" value="F:heme binding"/>
    <property type="evidence" value="ECO:0007669"/>
    <property type="project" value="InterPro"/>
</dbReference>
<keyword evidence="2 4" id="KW-0479">Metal-binding</keyword>
<accession>A0A1X0Y089</accession>
<dbReference type="STRING" id="1969733.B5V00_11990"/>
<keyword evidence="1 4" id="KW-0349">Heme</keyword>
<dbReference type="PROSITE" id="PS51007">
    <property type="entry name" value="CYTC"/>
    <property type="match status" value="1"/>
</dbReference>
<comment type="caution">
    <text evidence="7">The sequence shown here is derived from an EMBL/GenBank/DDBJ whole genome shotgun (WGS) entry which is preliminary data.</text>
</comment>
<dbReference type="Proteomes" id="UP000236340">
    <property type="component" value="Unassembled WGS sequence"/>
</dbReference>
<evidence type="ECO:0000313" key="7">
    <source>
        <dbReference type="EMBL" id="ORJ58563.1"/>
    </source>
</evidence>
<feature type="domain" description="Cytochrome c" evidence="6">
    <location>
        <begin position="27"/>
        <end position="98"/>
    </location>
</feature>
<dbReference type="EMBL" id="PPFX01000033">
    <property type="protein sequence ID" value="PNU19318.1"/>
    <property type="molecule type" value="Genomic_DNA"/>
</dbReference>
<evidence type="ECO:0000259" key="6">
    <source>
        <dbReference type="PROSITE" id="PS51007"/>
    </source>
</evidence>
<dbReference type="SUPFAM" id="SSF46626">
    <property type="entry name" value="Cytochrome c"/>
    <property type="match status" value="1"/>
</dbReference>
<accession>A0A2K2H7N9</accession>
<keyword evidence="9" id="KW-1185">Reference proteome</keyword>
<keyword evidence="3 4" id="KW-0408">Iron</keyword>
<dbReference type="GO" id="GO:0046872">
    <property type="term" value="F:metal ion binding"/>
    <property type="evidence" value="ECO:0007669"/>
    <property type="project" value="UniProtKB-KW"/>
</dbReference>
<dbReference type="AlphaFoldDB" id="A0A1X0Y089"/>
<dbReference type="OrthoDB" id="5405625at2"/>